<sequence>MTAAQSILTIAAVVLGTMATRFLPFFIFPEGKEPPRYITYLGTVLPYAVIGLLVVYCLKDAFSDGHFALPELTAILFIVVLHKWKKNTLLSIGCGTVLYMFLVQTFF</sequence>
<dbReference type="RefSeq" id="WP_125126166.1">
    <property type="nucleotide sequence ID" value="NZ_RHJS01000002.1"/>
</dbReference>
<keyword evidence="1" id="KW-0472">Membrane</keyword>
<evidence type="ECO:0000256" key="1">
    <source>
        <dbReference type="SAM" id="Phobius"/>
    </source>
</evidence>
<keyword evidence="1" id="KW-1133">Transmembrane helix</keyword>
<keyword evidence="3" id="KW-1185">Reference proteome</keyword>
<comment type="caution">
    <text evidence="2">The sequence shown here is derived from an EMBL/GenBank/DDBJ whole genome shotgun (WGS) entry which is preliminary data.</text>
</comment>
<evidence type="ECO:0000313" key="3">
    <source>
        <dbReference type="Proteomes" id="UP000274920"/>
    </source>
</evidence>
<dbReference type="AlphaFoldDB" id="A0A3R8KRS9"/>
<protein>
    <submittedName>
        <fullName evidence="2">Branched-chain amino acid transporter AzlD</fullName>
    </submittedName>
</protein>
<proteinExistence type="predicted"/>
<accession>A0A3R8KRS9</accession>
<dbReference type="EMBL" id="RHJS01000002">
    <property type="protein sequence ID" value="RRK30326.1"/>
    <property type="molecule type" value="Genomic_DNA"/>
</dbReference>
<feature type="transmembrane region" description="Helical" evidence="1">
    <location>
        <begin position="88"/>
        <end position="106"/>
    </location>
</feature>
<gene>
    <name evidence="2" type="ORF">EBB54_02240</name>
</gene>
<dbReference type="PIRSF" id="PIRSF003203">
    <property type="entry name" value="AzlD"/>
    <property type="match status" value="1"/>
</dbReference>
<feature type="transmembrane region" description="Helical" evidence="1">
    <location>
        <begin position="40"/>
        <end position="58"/>
    </location>
</feature>
<dbReference type="Pfam" id="PF05437">
    <property type="entry name" value="AzlD"/>
    <property type="match status" value="1"/>
</dbReference>
<reference evidence="2" key="1">
    <citation type="submission" date="2018-10" db="EMBL/GenBank/DDBJ databases">
        <title>Schaedlerella arabinophila gen. nov. sp. nov., isolated from the mouse intestinal tract and comparative analysis with the genome of the closely related altered Schaedler flora strain ASF502.</title>
        <authorList>
            <person name="Miyake S."/>
            <person name="Soh M."/>
            <person name="Seedorf H."/>
        </authorList>
    </citation>
    <scope>NUCLEOTIDE SEQUENCE [LARGE SCALE GENOMIC DNA]</scope>
    <source>
        <strain evidence="2">DSM 106076</strain>
    </source>
</reference>
<name>A0A3R8KRS9_9FIRM</name>
<dbReference type="InterPro" id="IPR008407">
    <property type="entry name" value="Brnchd-chn_aa_trnsp_AzlD"/>
</dbReference>
<feature type="transmembrane region" description="Helical" evidence="1">
    <location>
        <begin position="7"/>
        <end position="28"/>
    </location>
</feature>
<dbReference type="Proteomes" id="UP000274920">
    <property type="component" value="Unassembled WGS sequence"/>
</dbReference>
<organism evidence="2 3">
    <name type="scientific">Schaedlerella arabinosiphila</name>
    <dbReference type="NCBI Taxonomy" id="2044587"/>
    <lineage>
        <taxon>Bacteria</taxon>
        <taxon>Bacillati</taxon>
        <taxon>Bacillota</taxon>
        <taxon>Clostridia</taxon>
        <taxon>Lachnospirales</taxon>
        <taxon>Lachnospiraceae</taxon>
        <taxon>Schaedlerella</taxon>
    </lineage>
</organism>
<keyword evidence="1" id="KW-0812">Transmembrane</keyword>
<evidence type="ECO:0000313" key="2">
    <source>
        <dbReference type="EMBL" id="RRK30326.1"/>
    </source>
</evidence>